<dbReference type="Pfam" id="PF00689">
    <property type="entry name" value="Cation_ATPase_C"/>
    <property type="match status" value="1"/>
</dbReference>
<feature type="domain" description="Cation-transporting P-type ATPase C-terminal" evidence="2">
    <location>
        <begin position="2"/>
        <end position="57"/>
    </location>
</feature>
<dbReference type="Gene3D" id="1.20.1110.10">
    <property type="entry name" value="Calcium-transporting ATPase, transmembrane domain"/>
    <property type="match status" value="1"/>
</dbReference>
<feature type="transmembrane region" description="Helical" evidence="1">
    <location>
        <begin position="36"/>
        <end position="56"/>
    </location>
</feature>
<keyword evidence="1" id="KW-0472">Membrane</keyword>
<gene>
    <name evidence="3" type="ORF">IMAU50013_01655</name>
</gene>
<protein>
    <recommendedName>
        <fullName evidence="2">Cation-transporting P-type ATPase C-terminal domain-containing protein</fullName>
    </recommendedName>
</protein>
<comment type="caution">
    <text evidence="3">The sequence shown here is derived from an EMBL/GenBank/DDBJ whole genome shotgun (WGS) entry which is preliminary data.</text>
</comment>
<dbReference type="InterPro" id="IPR006068">
    <property type="entry name" value="ATPase_P-typ_cation-transptr_C"/>
</dbReference>
<name>A0A9Q5C2B7_LACHE</name>
<reference evidence="3" key="1">
    <citation type="submission" date="2019-09" db="EMBL/GenBank/DDBJ databases">
        <title>Comparative genomic analysis of Lactobacillus helveticus.</title>
        <authorList>
            <person name="Zhang H."/>
            <person name="Chen Y."/>
            <person name="Zhong Z."/>
        </authorList>
    </citation>
    <scope>NUCLEOTIDE SEQUENCE</scope>
    <source>
        <strain evidence="3">IMAU50013</strain>
    </source>
</reference>
<evidence type="ECO:0000256" key="1">
    <source>
        <dbReference type="SAM" id="Phobius"/>
    </source>
</evidence>
<evidence type="ECO:0000259" key="2">
    <source>
        <dbReference type="Pfam" id="PF00689"/>
    </source>
</evidence>
<keyword evidence="1" id="KW-0812">Transmembrane</keyword>
<sequence>MNMWLAISFIVSAFFMGLILFVPALQKVFYITNISAGQWIIVIALSLLSIVQVEIFNGFKKLRTNSGRTKLIEE</sequence>
<dbReference type="Proteomes" id="UP000601587">
    <property type="component" value="Unassembled WGS sequence"/>
</dbReference>
<evidence type="ECO:0000313" key="3">
    <source>
        <dbReference type="EMBL" id="NRN92108.1"/>
    </source>
</evidence>
<evidence type="ECO:0000313" key="4">
    <source>
        <dbReference type="Proteomes" id="UP000601587"/>
    </source>
</evidence>
<dbReference type="EMBL" id="WCGB01000041">
    <property type="protein sequence ID" value="NRN92108.1"/>
    <property type="molecule type" value="Genomic_DNA"/>
</dbReference>
<dbReference type="AlphaFoldDB" id="A0A9Q5C2B7"/>
<keyword evidence="1" id="KW-1133">Transmembrane helix</keyword>
<accession>A0A9Q5C2B7</accession>
<proteinExistence type="predicted"/>
<dbReference type="InterPro" id="IPR023298">
    <property type="entry name" value="ATPase_P-typ_TM_dom_sf"/>
</dbReference>
<dbReference type="SUPFAM" id="SSF81665">
    <property type="entry name" value="Calcium ATPase, transmembrane domain M"/>
    <property type="match status" value="1"/>
</dbReference>
<organism evidence="3 4">
    <name type="scientific">Lactobacillus helveticus</name>
    <name type="common">Lactobacillus suntoryeus</name>
    <dbReference type="NCBI Taxonomy" id="1587"/>
    <lineage>
        <taxon>Bacteria</taxon>
        <taxon>Bacillati</taxon>
        <taxon>Bacillota</taxon>
        <taxon>Bacilli</taxon>
        <taxon>Lactobacillales</taxon>
        <taxon>Lactobacillaceae</taxon>
        <taxon>Lactobacillus</taxon>
    </lineage>
</organism>